<dbReference type="EMBL" id="JAHRIQ010049665">
    <property type="protein sequence ID" value="MEQ2237766.1"/>
    <property type="molecule type" value="Genomic_DNA"/>
</dbReference>
<sequence length="102" mass="11031">MVTSIAIKKTQKKKSWMLGYRANIGYSPVIALGWTAERFKVPCKRWKGGTVGSTVALQQEGPGFDSLPGVFLHGVCMFPPCMRGFSPDTPASSHSPKTCLLG</sequence>
<comment type="caution">
    <text evidence="1">The sequence shown here is derived from an EMBL/GenBank/DDBJ whole genome shotgun (WGS) entry which is preliminary data.</text>
</comment>
<dbReference type="Proteomes" id="UP001482620">
    <property type="component" value="Unassembled WGS sequence"/>
</dbReference>
<proteinExistence type="predicted"/>
<organism evidence="1 2">
    <name type="scientific">Ilyodon furcidens</name>
    <name type="common">goldbreast splitfin</name>
    <dbReference type="NCBI Taxonomy" id="33524"/>
    <lineage>
        <taxon>Eukaryota</taxon>
        <taxon>Metazoa</taxon>
        <taxon>Chordata</taxon>
        <taxon>Craniata</taxon>
        <taxon>Vertebrata</taxon>
        <taxon>Euteleostomi</taxon>
        <taxon>Actinopterygii</taxon>
        <taxon>Neopterygii</taxon>
        <taxon>Teleostei</taxon>
        <taxon>Neoteleostei</taxon>
        <taxon>Acanthomorphata</taxon>
        <taxon>Ovalentaria</taxon>
        <taxon>Atherinomorphae</taxon>
        <taxon>Cyprinodontiformes</taxon>
        <taxon>Goodeidae</taxon>
        <taxon>Ilyodon</taxon>
    </lineage>
</organism>
<protein>
    <submittedName>
        <fullName evidence="1">Uncharacterized protein</fullName>
    </submittedName>
</protein>
<evidence type="ECO:0000313" key="2">
    <source>
        <dbReference type="Proteomes" id="UP001482620"/>
    </source>
</evidence>
<evidence type="ECO:0000313" key="1">
    <source>
        <dbReference type="EMBL" id="MEQ2237766.1"/>
    </source>
</evidence>
<keyword evidence="2" id="KW-1185">Reference proteome</keyword>
<reference evidence="1 2" key="1">
    <citation type="submission" date="2021-06" db="EMBL/GenBank/DDBJ databases">
        <authorList>
            <person name="Palmer J.M."/>
        </authorList>
    </citation>
    <scope>NUCLEOTIDE SEQUENCE [LARGE SCALE GENOMIC DNA]</scope>
    <source>
        <strain evidence="2">if_2019</strain>
        <tissue evidence="1">Muscle</tissue>
    </source>
</reference>
<name>A0ABV0TY94_9TELE</name>
<accession>A0ABV0TY94</accession>
<gene>
    <name evidence="1" type="ORF">ILYODFUR_026352</name>
</gene>